<dbReference type="PANTHER" id="PTHR43525">
    <property type="entry name" value="PROTEIN MALY"/>
    <property type="match status" value="1"/>
</dbReference>
<keyword evidence="3" id="KW-0663">Pyridoxal phosphate</keyword>
<dbReference type="InterPro" id="IPR015422">
    <property type="entry name" value="PyrdxlP-dep_Trfase_small"/>
</dbReference>
<keyword evidence="8" id="KW-1185">Reference proteome</keyword>
<evidence type="ECO:0000259" key="6">
    <source>
        <dbReference type="Pfam" id="PF00155"/>
    </source>
</evidence>
<evidence type="ECO:0000313" key="8">
    <source>
        <dbReference type="Proteomes" id="UP000460221"/>
    </source>
</evidence>
<dbReference type="RefSeq" id="WP_154771002.1">
    <property type="nucleotide sequence ID" value="NZ_WLYK01000012.1"/>
</dbReference>
<keyword evidence="4" id="KW-0456">Lyase</keyword>
<dbReference type="Gene3D" id="3.40.640.10">
    <property type="entry name" value="Type I PLP-dependent aspartate aminotransferase-like (Major domain)"/>
    <property type="match status" value="1"/>
</dbReference>
<dbReference type="EMBL" id="WLYK01000012">
    <property type="protein sequence ID" value="MTD17013.1"/>
    <property type="molecule type" value="Genomic_DNA"/>
</dbReference>
<sequence length="399" mass="42015">MTTVSGPADVRTARAGTVAELRGRGSLKWTQFPGALGAWVAESDFGTAPAVAQALRTAIEQDLFGYLPESARSSLVQACAGWMRSRYGWEVDHDRIVLVPDALKGMEVAIEHFSAPGSPVIVTPPAYPPFYTLPRSLGREVVEVPMIGGPGTYRLDLDGIDRAFAAGAGMLMLCNPHNPLGVTSAADELAALSSIVARHGARVCSDEVHAPLLFSGSIHVPYASVDGVAAAHTVTVTSTSKAWNLAGTKCAQLILGGAADLEIWDRVGFMPSHGASTLGVIASTAAYSAGGAWLADTMVRLEHNRDRLYELLPALLPGITSSRPQATYLAWLDCSALGLGEPAAEFFLREAGVALTDGRPCGSDIGDDFVRLNFAMPADVLEQAVEQMAEAVRRLSASS</sequence>
<gene>
    <name evidence="7" type="ORF">GIS00_24055</name>
</gene>
<comment type="cofactor">
    <cofactor evidence="1">
        <name>pyridoxal 5'-phosphate</name>
        <dbReference type="ChEBI" id="CHEBI:597326"/>
    </cofactor>
</comment>
<dbReference type="GO" id="GO:0047804">
    <property type="term" value="F:cysteine-S-conjugate beta-lyase activity"/>
    <property type="evidence" value="ECO:0007669"/>
    <property type="project" value="UniProtKB-EC"/>
</dbReference>
<dbReference type="SUPFAM" id="SSF53383">
    <property type="entry name" value="PLP-dependent transferases"/>
    <property type="match status" value="1"/>
</dbReference>
<comment type="similarity">
    <text evidence="5">Belongs to the class-II pyridoxal-phosphate-dependent aminotransferase family. MalY/PatB cystathionine beta-lyase subfamily.</text>
</comment>
<accession>A0A7K1FUY6</accession>
<dbReference type="Gene3D" id="3.90.1150.10">
    <property type="entry name" value="Aspartate Aminotransferase, domain 1"/>
    <property type="match status" value="1"/>
</dbReference>
<dbReference type="InterPro" id="IPR015424">
    <property type="entry name" value="PyrdxlP-dep_Trfase"/>
</dbReference>
<dbReference type="GO" id="GO:0008483">
    <property type="term" value="F:transaminase activity"/>
    <property type="evidence" value="ECO:0007669"/>
    <property type="project" value="UniProtKB-KW"/>
</dbReference>
<evidence type="ECO:0000256" key="5">
    <source>
        <dbReference type="ARBA" id="ARBA00037974"/>
    </source>
</evidence>
<dbReference type="InterPro" id="IPR004839">
    <property type="entry name" value="Aminotransferase_I/II_large"/>
</dbReference>
<dbReference type="CDD" id="cd00609">
    <property type="entry name" value="AAT_like"/>
    <property type="match status" value="1"/>
</dbReference>
<evidence type="ECO:0000313" key="7">
    <source>
        <dbReference type="EMBL" id="MTD17013.1"/>
    </source>
</evidence>
<keyword evidence="7" id="KW-0032">Aminotransferase</keyword>
<dbReference type="InterPro" id="IPR015421">
    <property type="entry name" value="PyrdxlP-dep_Trfase_major"/>
</dbReference>
<evidence type="ECO:0000256" key="3">
    <source>
        <dbReference type="ARBA" id="ARBA00022898"/>
    </source>
</evidence>
<dbReference type="InterPro" id="IPR051798">
    <property type="entry name" value="Class-II_PLP-Dep_Aminotrans"/>
</dbReference>
<keyword evidence="7" id="KW-0808">Transferase</keyword>
<dbReference type="Pfam" id="PF00155">
    <property type="entry name" value="Aminotran_1_2"/>
    <property type="match status" value="1"/>
</dbReference>
<dbReference type="PANTHER" id="PTHR43525:SF2">
    <property type="entry name" value="CYSTATHIONINE BETA-LYASE-RELATED"/>
    <property type="match status" value="1"/>
</dbReference>
<dbReference type="Proteomes" id="UP000460221">
    <property type="component" value="Unassembled WGS sequence"/>
</dbReference>
<evidence type="ECO:0000256" key="4">
    <source>
        <dbReference type="ARBA" id="ARBA00023239"/>
    </source>
</evidence>
<organism evidence="7 8">
    <name type="scientific">Nakamurella alba</name>
    <dbReference type="NCBI Taxonomy" id="2665158"/>
    <lineage>
        <taxon>Bacteria</taxon>
        <taxon>Bacillati</taxon>
        <taxon>Actinomycetota</taxon>
        <taxon>Actinomycetes</taxon>
        <taxon>Nakamurellales</taxon>
        <taxon>Nakamurellaceae</taxon>
        <taxon>Nakamurella</taxon>
    </lineage>
</organism>
<evidence type="ECO:0000256" key="1">
    <source>
        <dbReference type="ARBA" id="ARBA00001933"/>
    </source>
</evidence>
<reference evidence="7 8" key="1">
    <citation type="submission" date="2019-11" db="EMBL/GenBank/DDBJ databases">
        <authorList>
            <person name="Jiang L.-Q."/>
        </authorList>
    </citation>
    <scope>NUCLEOTIDE SEQUENCE [LARGE SCALE GENOMIC DNA]</scope>
    <source>
        <strain evidence="7 8">YIM 132087</strain>
    </source>
</reference>
<dbReference type="AlphaFoldDB" id="A0A7K1FUY6"/>
<proteinExistence type="inferred from homology"/>
<name>A0A7K1FUY6_9ACTN</name>
<comment type="caution">
    <text evidence="7">The sequence shown here is derived from an EMBL/GenBank/DDBJ whole genome shotgun (WGS) entry which is preliminary data.</text>
</comment>
<dbReference type="GO" id="GO:0030170">
    <property type="term" value="F:pyridoxal phosphate binding"/>
    <property type="evidence" value="ECO:0007669"/>
    <property type="project" value="InterPro"/>
</dbReference>
<evidence type="ECO:0000256" key="2">
    <source>
        <dbReference type="ARBA" id="ARBA00012224"/>
    </source>
</evidence>
<protein>
    <recommendedName>
        <fullName evidence="2">cysteine-S-conjugate beta-lyase</fullName>
        <ecNumber evidence="2">4.4.1.13</ecNumber>
    </recommendedName>
</protein>
<dbReference type="EC" id="4.4.1.13" evidence="2"/>
<feature type="domain" description="Aminotransferase class I/classII large" evidence="6">
    <location>
        <begin position="44"/>
        <end position="386"/>
    </location>
</feature>